<reference evidence="1" key="1">
    <citation type="submission" date="2017-07" db="EMBL/GenBank/DDBJ databases">
        <title>Taro Niue Genome Assembly and Annotation.</title>
        <authorList>
            <person name="Atibalentja N."/>
            <person name="Keating K."/>
            <person name="Fields C.J."/>
        </authorList>
    </citation>
    <scope>NUCLEOTIDE SEQUENCE</scope>
    <source>
        <strain evidence="1">Niue_2</strain>
        <tissue evidence="1">Leaf</tissue>
    </source>
</reference>
<dbReference type="AlphaFoldDB" id="A0A843UU88"/>
<dbReference type="EMBL" id="NMUH01000755">
    <property type="protein sequence ID" value="MQL84353.1"/>
    <property type="molecule type" value="Genomic_DNA"/>
</dbReference>
<proteinExistence type="predicted"/>
<gene>
    <name evidence="1" type="ORF">Taro_016857</name>
</gene>
<accession>A0A843UU88</accession>
<organism evidence="1 2">
    <name type="scientific">Colocasia esculenta</name>
    <name type="common">Wild taro</name>
    <name type="synonym">Arum esculentum</name>
    <dbReference type="NCBI Taxonomy" id="4460"/>
    <lineage>
        <taxon>Eukaryota</taxon>
        <taxon>Viridiplantae</taxon>
        <taxon>Streptophyta</taxon>
        <taxon>Embryophyta</taxon>
        <taxon>Tracheophyta</taxon>
        <taxon>Spermatophyta</taxon>
        <taxon>Magnoliopsida</taxon>
        <taxon>Liliopsida</taxon>
        <taxon>Araceae</taxon>
        <taxon>Aroideae</taxon>
        <taxon>Colocasieae</taxon>
        <taxon>Colocasia</taxon>
    </lineage>
</organism>
<sequence length="266" mass="28858">MPKKGGARSPDTTAATPSCHFLFLCHRHCASVSPSAITATLPFPLSPFARTAQPLEAGFRPRAAVPQDTSSAITTVPLWPPLPHHCVPSLSLLTNMRQHQKFPTNQRVLSLSRMPSECPPLSITRVAVPWELVNLMLSTSYGALPPVTPDHHDNAAATPQQSSTVCTNPASRQHCLTSSMQPDALHSDTHELFVTTATTRECAAPVLIHTFTWVIGNPTAPPRHPTIIKFCPSTYGQESSPCTSVEVINKHRKKQVGNAQSDVPFM</sequence>
<keyword evidence="2" id="KW-1185">Reference proteome</keyword>
<dbReference type="Proteomes" id="UP000652761">
    <property type="component" value="Unassembled WGS sequence"/>
</dbReference>
<evidence type="ECO:0000313" key="1">
    <source>
        <dbReference type="EMBL" id="MQL84353.1"/>
    </source>
</evidence>
<evidence type="ECO:0000313" key="2">
    <source>
        <dbReference type="Proteomes" id="UP000652761"/>
    </source>
</evidence>
<protein>
    <submittedName>
        <fullName evidence="1">Uncharacterized protein</fullName>
    </submittedName>
</protein>
<comment type="caution">
    <text evidence="1">The sequence shown here is derived from an EMBL/GenBank/DDBJ whole genome shotgun (WGS) entry which is preliminary data.</text>
</comment>
<name>A0A843UU88_COLES</name>